<reference evidence="10" key="1">
    <citation type="submission" date="2020-09" db="EMBL/GenBank/DDBJ databases">
        <authorList>
            <person name="Kikuchi T."/>
        </authorList>
    </citation>
    <scope>NUCLEOTIDE SEQUENCE</scope>
    <source>
        <strain evidence="10">SH1</strain>
    </source>
</reference>
<dbReference type="EMBL" id="CAJFCW020000006">
    <property type="protein sequence ID" value="CAG9123637.1"/>
    <property type="molecule type" value="Genomic_DNA"/>
</dbReference>
<dbReference type="GO" id="GO:0008270">
    <property type="term" value="F:zinc ion binding"/>
    <property type="evidence" value="ECO:0007669"/>
    <property type="project" value="UniProtKB-KW"/>
</dbReference>
<dbReference type="Pfam" id="PF00096">
    <property type="entry name" value="zf-C2H2"/>
    <property type="match status" value="1"/>
</dbReference>
<feature type="domain" description="C2H2-type" evidence="9">
    <location>
        <begin position="471"/>
        <end position="499"/>
    </location>
</feature>
<keyword evidence="6" id="KW-0539">Nucleus</keyword>
<comment type="subcellular location">
    <subcellularLocation>
        <location evidence="1">Nucleus</location>
    </subcellularLocation>
</comment>
<evidence type="ECO:0000256" key="8">
    <source>
        <dbReference type="SAM" id="MobiDB-lite"/>
    </source>
</evidence>
<keyword evidence="11" id="KW-1185">Reference proteome</keyword>
<evidence type="ECO:0000313" key="11">
    <source>
        <dbReference type="Proteomes" id="UP000614601"/>
    </source>
</evidence>
<dbReference type="OrthoDB" id="8922241at2759"/>
<protein>
    <recommendedName>
        <fullName evidence="9">C2H2-type domain-containing protein</fullName>
    </recommendedName>
</protein>
<feature type="compositionally biased region" description="Pro residues" evidence="8">
    <location>
        <begin position="699"/>
        <end position="717"/>
    </location>
</feature>
<feature type="domain" description="C2H2-type" evidence="9">
    <location>
        <begin position="156"/>
        <end position="178"/>
    </location>
</feature>
<feature type="region of interest" description="Disordered" evidence="8">
    <location>
        <begin position="1"/>
        <end position="29"/>
    </location>
</feature>
<dbReference type="EMBL" id="CAJFDH010000006">
    <property type="protein sequence ID" value="CAD5227786.1"/>
    <property type="molecule type" value="Genomic_DNA"/>
</dbReference>
<dbReference type="PROSITE" id="PS00028">
    <property type="entry name" value="ZINC_FINGER_C2H2_1"/>
    <property type="match status" value="3"/>
</dbReference>
<accession>A0A811LGZ8</accession>
<comment type="caution">
    <text evidence="10">The sequence shown here is derived from an EMBL/GenBank/DDBJ whole genome shotgun (WGS) entry which is preliminary data.</text>
</comment>
<evidence type="ECO:0000256" key="7">
    <source>
        <dbReference type="PROSITE-ProRule" id="PRU00042"/>
    </source>
</evidence>
<dbReference type="GO" id="GO:0005634">
    <property type="term" value="C:nucleus"/>
    <property type="evidence" value="ECO:0007669"/>
    <property type="project" value="UniProtKB-SubCell"/>
</dbReference>
<organism evidence="10 11">
    <name type="scientific">Bursaphelenchus okinawaensis</name>
    <dbReference type="NCBI Taxonomy" id="465554"/>
    <lineage>
        <taxon>Eukaryota</taxon>
        <taxon>Metazoa</taxon>
        <taxon>Ecdysozoa</taxon>
        <taxon>Nematoda</taxon>
        <taxon>Chromadorea</taxon>
        <taxon>Rhabditida</taxon>
        <taxon>Tylenchina</taxon>
        <taxon>Tylenchomorpha</taxon>
        <taxon>Aphelenchoidea</taxon>
        <taxon>Aphelenchoididae</taxon>
        <taxon>Bursaphelenchus</taxon>
    </lineage>
</organism>
<dbReference type="InterPro" id="IPR050888">
    <property type="entry name" value="ZnF_C2H2-type_TF"/>
</dbReference>
<feature type="region of interest" description="Disordered" evidence="8">
    <location>
        <begin position="835"/>
        <end position="895"/>
    </location>
</feature>
<feature type="domain" description="C2H2-type" evidence="9">
    <location>
        <begin position="311"/>
        <end position="338"/>
    </location>
</feature>
<keyword evidence="3" id="KW-0677">Repeat</keyword>
<dbReference type="Proteomes" id="UP000614601">
    <property type="component" value="Unassembled WGS sequence"/>
</dbReference>
<name>A0A811LGZ8_9BILA</name>
<dbReference type="PROSITE" id="PS50157">
    <property type="entry name" value="ZINC_FINGER_C2H2_2"/>
    <property type="match status" value="4"/>
</dbReference>
<sequence length="895" mass="102371">MTEVRNPEAGPELAPELEPEQAGEQPQHATELVEGDEQLLELQDNDTLADDEMYEEIVGEVACGENGEFYLVTDNNAPDVDIEGVSKIQVVVNEDGTETVIFQNDGDVGLSQDGQKMNNDPYDYEMEHEQGDGHMYMMNQMDSYNKGRRNRVYGQARCPECGQTFINTARLERHLSVHQIFGAFLCQLCGKTYKYEYNLFYHWRKTCRDLSELISEDTRKCMDVNTLREVVESVASKKADVGSIEFGISNQPLLRNLGINPPIEARAHMYGKRGVMCKGCGVTVLAAHLPRHFAAHRGQVEVDQPSVGGGHFCDLCGLIFRHRENLYKHWRANCSEIQANLPDENDIQMDDTDLKAMVCDILKKTFIDGADPSSNNDMNLDPPPITKTEDRARVLDSLTADLNVDLSGNPISDENVLDEEEQDSKNRLFDQKWIADHGIVFADDLSDTQLRHQRMFNTLTQPKWSINGDMVQCPECFKTFMNMGRLERHMAGYHASNGSHHCVLCGNRFKYDYNLLYHYRRSCVYTKAFIDRDVREQIDATSLRKLVRNLSQRQPTLPQNTQQQQPLQTDSLIHKEMLAGMQMITENVENQEPSATTSKPTVQRIAPQNFQPQRTGLPHGYKCPHCQVVFYGRTAISLHMRMRHNEEFVDKDVAVATAEEVEKEVDAPTQPLRRTTRRTSQRVKLNLDDEVHVEAAQPEQPPQLEPEPESEPPPPVPTTAGRVLDGQGRDITKDEMVQEMIASGQLQVHDGEDVILMMEDEAMQNLDYYDRYDDLGPSTSQTIQVQQPYPPRGRPIRQTYEQYDHEEVVQHEGRQYHQRVHMEQQQFEIRTIQEEEEDQQYNSPSILGRRAAKRKAPDSKHLLDPNNMPDLYTPTQSPRRSLRQRTVSRSKLPGE</sequence>
<gene>
    <name evidence="10" type="ORF">BOKJ2_LOCUS12347</name>
</gene>
<evidence type="ECO:0000256" key="5">
    <source>
        <dbReference type="ARBA" id="ARBA00022833"/>
    </source>
</evidence>
<keyword evidence="5" id="KW-0862">Zinc</keyword>
<dbReference type="Gene3D" id="3.30.160.60">
    <property type="entry name" value="Classic Zinc Finger"/>
    <property type="match status" value="2"/>
</dbReference>
<dbReference type="InterPro" id="IPR036236">
    <property type="entry name" value="Znf_C2H2_sf"/>
</dbReference>
<dbReference type="SUPFAM" id="SSF57667">
    <property type="entry name" value="beta-beta-alpha zinc fingers"/>
    <property type="match status" value="2"/>
</dbReference>
<evidence type="ECO:0000256" key="3">
    <source>
        <dbReference type="ARBA" id="ARBA00022737"/>
    </source>
</evidence>
<dbReference type="PANTHER" id="PTHR24406">
    <property type="entry name" value="TRANSCRIPTIONAL REPRESSOR CTCFL-RELATED"/>
    <property type="match status" value="1"/>
</dbReference>
<dbReference type="Proteomes" id="UP000783686">
    <property type="component" value="Unassembled WGS sequence"/>
</dbReference>
<keyword evidence="4 7" id="KW-0863">Zinc-finger</keyword>
<evidence type="ECO:0000256" key="1">
    <source>
        <dbReference type="ARBA" id="ARBA00004123"/>
    </source>
</evidence>
<evidence type="ECO:0000313" key="10">
    <source>
        <dbReference type="EMBL" id="CAD5227786.1"/>
    </source>
</evidence>
<evidence type="ECO:0000256" key="4">
    <source>
        <dbReference type="ARBA" id="ARBA00022771"/>
    </source>
</evidence>
<dbReference type="InterPro" id="IPR013087">
    <property type="entry name" value="Znf_C2H2_type"/>
</dbReference>
<dbReference type="SMART" id="SM00355">
    <property type="entry name" value="ZnF_C2H2"/>
    <property type="match status" value="6"/>
</dbReference>
<feature type="region of interest" description="Disordered" evidence="8">
    <location>
        <begin position="590"/>
        <end position="613"/>
    </location>
</feature>
<feature type="region of interest" description="Disordered" evidence="8">
    <location>
        <begin position="660"/>
        <end position="725"/>
    </location>
</feature>
<feature type="domain" description="C2H2-type" evidence="9">
    <location>
        <begin position="621"/>
        <end position="649"/>
    </location>
</feature>
<evidence type="ECO:0000256" key="2">
    <source>
        <dbReference type="ARBA" id="ARBA00022723"/>
    </source>
</evidence>
<evidence type="ECO:0000259" key="9">
    <source>
        <dbReference type="PROSITE" id="PS50157"/>
    </source>
</evidence>
<evidence type="ECO:0000256" key="6">
    <source>
        <dbReference type="ARBA" id="ARBA00023242"/>
    </source>
</evidence>
<dbReference type="AlphaFoldDB" id="A0A811LGZ8"/>
<keyword evidence="2" id="KW-0479">Metal-binding</keyword>
<proteinExistence type="predicted"/>